<dbReference type="EMBL" id="KV442132">
    <property type="protein sequence ID" value="OAQ23024.1"/>
    <property type="molecule type" value="Genomic_DNA"/>
</dbReference>
<feature type="compositionally biased region" description="Acidic residues" evidence="1">
    <location>
        <begin position="110"/>
        <end position="134"/>
    </location>
</feature>
<evidence type="ECO:0000313" key="3">
    <source>
        <dbReference type="Proteomes" id="UP000078512"/>
    </source>
</evidence>
<keyword evidence="3" id="KW-1185">Reference proteome</keyword>
<dbReference type="Proteomes" id="UP000078512">
    <property type="component" value="Unassembled WGS sequence"/>
</dbReference>
<feature type="region of interest" description="Disordered" evidence="1">
    <location>
        <begin position="110"/>
        <end position="147"/>
    </location>
</feature>
<dbReference type="OrthoDB" id="2489343at2759"/>
<organism evidence="2 3">
    <name type="scientific">Linnemannia elongata AG-77</name>
    <dbReference type="NCBI Taxonomy" id="1314771"/>
    <lineage>
        <taxon>Eukaryota</taxon>
        <taxon>Fungi</taxon>
        <taxon>Fungi incertae sedis</taxon>
        <taxon>Mucoromycota</taxon>
        <taxon>Mortierellomycotina</taxon>
        <taxon>Mortierellomycetes</taxon>
        <taxon>Mortierellales</taxon>
        <taxon>Mortierellaceae</taxon>
        <taxon>Linnemannia</taxon>
    </lineage>
</organism>
<reference evidence="2 3" key="1">
    <citation type="submission" date="2016-05" db="EMBL/GenBank/DDBJ databases">
        <title>Genome sequencing reveals origins of a unique bacterial endosymbiosis in the earliest lineages of terrestrial Fungi.</title>
        <authorList>
            <consortium name="DOE Joint Genome Institute"/>
            <person name="Uehling J."/>
            <person name="Gryganskyi A."/>
            <person name="Hameed K."/>
            <person name="Tschaplinski T."/>
            <person name="Misztal P."/>
            <person name="Wu S."/>
            <person name="Desiro A."/>
            <person name="Vande Pol N."/>
            <person name="Du Z.-Y."/>
            <person name="Zienkiewicz A."/>
            <person name="Zienkiewicz K."/>
            <person name="Morin E."/>
            <person name="Tisserant E."/>
            <person name="Splivallo R."/>
            <person name="Hainaut M."/>
            <person name="Henrissat B."/>
            <person name="Ohm R."/>
            <person name="Kuo A."/>
            <person name="Yan J."/>
            <person name="Lipzen A."/>
            <person name="Nolan M."/>
            <person name="Labutti K."/>
            <person name="Barry K."/>
            <person name="Goldstein A."/>
            <person name="Labbe J."/>
            <person name="Schadt C."/>
            <person name="Tuskan G."/>
            <person name="Grigoriev I."/>
            <person name="Martin F."/>
            <person name="Vilgalys R."/>
            <person name="Bonito G."/>
        </authorList>
    </citation>
    <scope>NUCLEOTIDE SEQUENCE [LARGE SCALE GENOMIC DNA]</scope>
    <source>
        <strain evidence="2 3">AG-77</strain>
    </source>
</reference>
<evidence type="ECO:0000256" key="1">
    <source>
        <dbReference type="SAM" id="MobiDB-lite"/>
    </source>
</evidence>
<proteinExistence type="predicted"/>
<gene>
    <name evidence="2" type="ORF">K457DRAFT_25455</name>
</gene>
<evidence type="ECO:0000313" key="2">
    <source>
        <dbReference type="EMBL" id="OAQ23024.1"/>
    </source>
</evidence>
<protein>
    <submittedName>
        <fullName evidence="2">Uncharacterized protein</fullName>
    </submittedName>
</protein>
<dbReference type="AlphaFoldDB" id="A0A197JF24"/>
<feature type="compositionally biased region" description="Basic residues" evidence="1">
    <location>
        <begin position="1"/>
        <end position="10"/>
    </location>
</feature>
<name>A0A197JF24_9FUNG</name>
<feature type="region of interest" description="Disordered" evidence="1">
    <location>
        <begin position="1"/>
        <end position="27"/>
    </location>
</feature>
<sequence length="147" mass="16438">MDSNPKHTHTRPLLPHLNVQQQSKQQLPPHSHIINNPLINNSNSTNFFQPATLTLTNNTTPPSINRTLTPSTTRISVKPVFSNVKPNTKRGPPASATLFKATKKKIIANDDDDDDINDYDFEENEPSWLDDGDADTVPVWLSDEDDV</sequence>
<accession>A0A197JF24</accession>